<dbReference type="EMBL" id="FNFB01000015">
    <property type="protein sequence ID" value="SDL09293.1"/>
    <property type="molecule type" value="Genomic_DNA"/>
</dbReference>
<dbReference type="Pfam" id="PF11918">
    <property type="entry name" value="Peptidase_S41_N"/>
    <property type="match status" value="1"/>
</dbReference>
<dbReference type="SMART" id="SM00245">
    <property type="entry name" value="TSPc"/>
    <property type="match status" value="1"/>
</dbReference>
<keyword evidence="3" id="KW-1185">Reference proteome</keyword>
<evidence type="ECO:0000259" key="1">
    <source>
        <dbReference type="SMART" id="SM00245"/>
    </source>
</evidence>
<dbReference type="CDD" id="cd07563">
    <property type="entry name" value="Peptidase_S41_IRBP"/>
    <property type="match status" value="1"/>
</dbReference>
<gene>
    <name evidence="2" type="ORF">SAMN05421874_115141</name>
</gene>
<dbReference type="Pfam" id="PF03572">
    <property type="entry name" value="Peptidase_S41"/>
    <property type="match status" value="1"/>
</dbReference>
<dbReference type="PANTHER" id="PTHR11261:SF3">
    <property type="entry name" value="RETINOL-BINDING PROTEIN 3"/>
    <property type="match status" value="1"/>
</dbReference>
<dbReference type="STRING" id="683260.SAMN05421874_115141"/>
<dbReference type="InterPro" id="IPR005151">
    <property type="entry name" value="Tail-specific_protease"/>
</dbReference>
<protein>
    <submittedName>
        <fullName evidence="2">N-terminal domain of Peptidase_S41</fullName>
    </submittedName>
</protein>
<dbReference type="Gene3D" id="3.30.750.44">
    <property type="match status" value="1"/>
</dbReference>
<organism evidence="2 3">
    <name type="scientific">Nonomuraea maritima</name>
    <dbReference type="NCBI Taxonomy" id="683260"/>
    <lineage>
        <taxon>Bacteria</taxon>
        <taxon>Bacillati</taxon>
        <taxon>Actinomycetota</taxon>
        <taxon>Actinomycetes</taxon>
        <taxon>Streptosporangiales</taxon>
        <taxon>Streptosporangiaceae</taxon>
        <taxon>Nonomuraea</taxon>
    </lineage>
</organism>
<proteinExistence type="predicted"/>
<name>A0A1G9HA12_9ACTN</name>
<dbReference type="AlphaFoldDB" id="A0A1G9HA12"/>
<dbReference type="InterPro" id="IPR029045">
    <property type="entry name" value="ClpP/crotonase-like_dom_sf"/>
</dbReference>
<dbReference type="Proteomes" id="UP000198683">
    <property type="component" value="Unassembled WGS sequence"/>
</dbReference>
<dbReference type="OrthoDB" id="6397760at2"/>
<accession>A0A1G9HA12</accession>
<dbReference type="GO" id="GO:0008236">
    <property type="term" value="F:serine-type peptidase activity"/>
    <property type="evidence" value="ECO:0007669"/>
    <property type="project" value="InterPro"/>
</dbReference>
<dbReference type="PANTHER" id="PTHR11261">
    <property type="entry name" value="INTERPHOTORECEPTOR RETINOID-BINDING PROTEIN"/>
    <property type="match status" value="1"/>
</dbReference>
<sequence length="320" mass="34716">MDWTPQITVLCSQLAEHYVFPEVAEQVAEILHERLSSGAYTKIETDEDFALAVTGDLQSVNGDKHLRLIYSVDEIPEGDAFDPDLYAKEVALSGHGIARVERLPGNVGYLDTTMFAFPAFAGDRAVAAMTLLADTDVLIFDVRRNTGGAPGMVSLFCTYLFGEWPTTHLNSIYDRPSGETHQYWTLPYAPGPRFGPDKPVYVLTSSETFSGAEELAYDLQTRGRATVVGERTRGGANPGMRHRVGPHLKAAVPSGSAVNPVTGTNWEGVGVTPDIELPAGEAFDHAYALGLKHVLKLGEDGYRRVVAAEARHSLANLDPT</sequence>
<evidence type="ECO:0000313" key="2">
    <source>
        <dbReference type="EMBL" id="SDL09293.1"/>
    </source>
</evidence>
<feature type="domain" description="Tail specific protease" evidence="1">
    <location>
        <begin position="82"/>
        <end position="278"/>
    </location>
</feature>
<dbReference type="SUPFAM" id="SSF52096">
    <property type="entry name" value="ClpP/crotonase"/>
    <property type="match status" value="1"/>
</dbReference>
<dbReference type="RefSeq" id="WP_090769067.1">
    <property type="nucleotide sequence ID" value="NZ_FNFB01000015.1"/>
</dbReference>
<dbReference type="Gene3D" id="3.90.226.10">
    <property type="entry name" value="2-enoyl-CoA Hydratase, Chain A, domain 1"/>
    <property type="match status" value="1"/>
</dbReference>
<dbReference type="GO" id="GO:0006508">
    <property type="term" value="P:proteolysis"/>
    <property type="evidence" value="ECO:0007669"/>
    <property type="project" value="InterPro"/>
</dbReference>
<reference evidence="2 3" key="1">
    <citation type="submission" date="2016-10" db="EMBL/GenBank/DDBJ databases">
        <authorList>
            <person name="de Groot N.N."/>
        </authorList>
    </citation>
    <scope>NUCLEOTIDE SEQUENCE [LARGE SCALE GENOMIC DNA]</scope>
    <source>
        <strain evidence="2 3">CGMCC 4.5681</strain>
    </source>
</reference>
<evidence type="ECO:0000313" key="3">
    <source>
        <dbReference type="Proteomes" id="UP000198683"/>
    </source>
</evidence>